<dbReference type="EMBL" id="DS022307">
    <property type="protein sequence ID" value="OAJ42127.1"/>
    <property type="molecule type" value="Genomic_DNA"/>
</dbReference>
<dbReference type="VEuPathDB" id="FungiDB:BDEG_25628"/>
<organism evidence="1 2">
    <name type="scientific">Batrachochytrium dendrobatidis (strain JEL423)</name>
    <dbReference type="NCBI Taxonomy" id="403673"/>
    <lineage>
        <taxon>Eukaryota</taxon>
        <taxon>Fungi</taxon>
        <taxon>Fungi incertae sedis</taxon>
        <taxon>Chytridiomycota</taxon>
        <taxon>Chytridiomycota incertae sedis</taxon>
        <taxon>Chytridiomycetes</taxon>
        <taxon>Rhizophydiales</taxon>
        <taxon>Rhizophydiales incertae sedis</taxon>
        <taxon>Batrachochytrium</taxon>
    </lineage>
</organism>
<reference evidence="1 2" key="1">
    <citation type="submission" date="2006-10" db="EMBL/GenBank/DDBJ databases">
        <title>The Genome Sequence of Batrachochytrium dendrobatidis JEL423.</title>
        <authorList>
            <consortium name="The Broad Institute Genome Sequencing Platform"/>
            <person name="Birren B."/>
            <person name="Lander E."/>
            <person name="Galagan J."/>
            <person name="Cuomo C."/>
            <person name="Devon K."/>
            <person name="Jaffe D."/>
            <person name="Butler J."/>
            <person name="Alvarez P."/>
            <person name="Gnerre S."/>
            <person name="Grabherr M."/>
            <person name="Kleber M."/>
            <person name="Mauceli E."/>
            <person name="Brockman W."/>
            <person name="Young S."/>
            <person name="LaButti K."/>
            <person name="Sykes S."/>
            <person name="DeCaprio D."/>
            <person name="Crawford M."/>
            <person name="Koehrsen M."/>
            <person name="Engels R."/>
            <person name="Montgomery P."/>
            <person name="Pearson M."/>
            <person name="Howarth C."/>
            <person name="Larson L."/>
            <person name="White J."/>
            <person name="O'Leary S."/>
            <person name="Kodira C."/>
            <person name="Zeng Q."/>
            <person name="Yandava C."/>
            <person name="Alvarado L."/>
            <person name="Longcore J."/>
            <person name="James T."/>
        </authorList>
    </citation>
    <scope>NUCLEOTIDE SEQUENCE [LARGE SCALE GENOMIC DNA]</scope>
    <source>
        <strain evidence="1 2">JEL423</strain>
    </source>
</reference>
<evidence type="ECO:0000313" key="2">
    <source>
        <dbReference type="Proteomes" id="UP000077115"/>
    </source>
</evidence>
<accession>A0A177WPT2</accession>
<sequence>MTDRNALIKTENLRLMNSIICIETQKKKQSSLPANGNSRFQINHAKEMRKLQHENNQLVKRLESASSKSEYSRIKLGNEWAKTQEIRTRISAHIPSRSCIQTPHIAAAAENTIQYTKRLNTPKYVFNVIPDSDDMSINTSTISTDTLENPIDDYLADGFEALDLESECKSDTYPCKGYKIEPEKSLLQWYMPKRYAKPPLFSTPINRSSTTKPIGTNIRVKAVQRLNAATGDVHAFLGIHTACNNSVLRKTAIKKQTTFVIPATPNQSFATQTATIKTPLPVKVVSESMWR</sequence>
<proteinExistence type="predicted"/>
<evidence type="ECO:0000313" key="1">
    <source>
        <dbReference type="EMBL" id="OAJ42127.1"/>
    </source>
</evidence>
<gene>
    <name evidence="1" type="ORF">BDEG_25628</name>
</gene>
<protein>
    <submittedName>
        <fullName evidence="1">Uncharacterized protein</fullName>
    </submittedName>
</protein>
<dbReference type="OrthoDB" id="10664193at2759"/>
<name>A0A177WPT2_BATDL</name>
<dbReference type="Proteomes" id="UP000077115">
    <property type="component" value="Unassembled WGS sequence"/>
</dbReference>
<dbReference type="AlphaFoldDB" id="A0A177WPT2"/>
<reference evidence="1 2" key="2">
    <citation type="submission" date="2016-05" db="EMBL/GenBank/DDBJ databases">
        <title>Lineage-specific infection strategies underlie the spectrum of fungal disease in amphibians.</title>
        <authorList>
            <person name="Cuomo C.A."/>
            <person name="Farrer R.A."/>
            <person name="James T."/>
            <person name="Longcore J."/>
            <person name="Birren B."/>
        </authorList>
    </citation>
    <scope>NUCLEOTIDE SEQUENCE [LARGE SCALE GENOMIC DNA]</scope>
    <source>
        <strain evidence="1 2">JEL423</strain>
    </source>
</reference>